<dbReference type="InterPro" id="IPR029068">
    <property type="entry name" value="Glyas_Bleomycin-R_OHBP_Dase"/>
</dbReference>
<feature type="domain" description="VOC" evidence="1">
    <location>
        <begin position="6"/>
        <end position="121"/>
    </location>
</feature>
<dbReference type="Gene3D" id="3.10.180.10">
    <property type="entry name" value="2,3-Dihydroxybiphenyl 1,2-Dioxygenase, domain 1"/>
    <property type="match status" value="1"/>
</dbReference>
<dbReference type="AlphaFoldDB" id="A0A8J4E088"/>
<evidence type="ECO:0000313" key="3">
    <source>
        <dbReference type="Proteomes" id="UP000612585"/>
    </source>
</evidence>
<dbReference type="SUPFAM" id="SSF54593">
    <property type="entry name" value="Glyoxalase/Bleomycin resistance protein/Dihydroxybiphenyl dioxygenase"/>
    <property type="match status" value="1"/>
</dbReference>
<comment type="caution">
    <text evidence="2">The sequence shown here is derived from an EMBL/GenBank/DDBJ whole genome shotgun (WGS) entry which is preliminary data.</text>
</comment>
<proteinExistence type="predicted"/>
<protein>
    <recommendedName>
        <fullName evidence="1">VOC domain-containing protein</fullName>
    </recommendedName>
</protein>
<evidence type="ECO:0000259" key="1">
    <source>
        <dbReference type="PROSITE" id="PS51819"/>
    </source>
</evidence>
<reference evidence="2" key="1">
    <citation type="submission" date="2021-01" db="EMBL/GenBank/DDBJ databases">
        <title>Whole genome shotgun sequence of Virgisporangium aurantiacum NBRC 16421.</title>
        <authorList>
            <person name="Komaki H."/>
            <person name="Tamura T."/>
        </authorList>
    </citation>
    <scope>NUCLEOTIDE SEQUENCE</scope>
    <source>
        <strain evidence="2">NBRC 16421</strain>
    </source>
</reference>
<dbReference type="PANTHER" id="PTHR35908:SF1">
    <property type="entry name" value="CONSERVED PROTEIN"/>
    <property type="match status" value="1"/>
</dbReference>
<dbReference type="InterPro" id="IPR041581">
    <property type="entry name" value="Glyoxalase_6"/>
</dbReference>
<dbReference type="Pfam" id="PF18029">
    <property type="entry name" value="Glyoxalase_6"/>
    <property type="match status" value="1"/>
</dbReference>
<dbReference type="EMBL" id="BOPG01000012">
    <property type="protein sequence ID" value="GIJ54777.1"/>
    <property type="molecule type" value="Genomic_DNA"/>
</dbReference>
<name>A0A8J4E088_9ACTN</name>
<accession>A0A8J4E088</accession>
<sequence>MPATIRLYAVTVDCPDPAALAEFYSQLLSLKISYSTDDFAGLDTEGGPAIGFQRVAGFNRPQWPDQSVPQQFHLDLSVDDLAEAEAEALRLGATVAGHQPNPDSARVLLDPAGHPFCLGAMG</sequence>
<gene>
    <name evidence="2" type="ORF">Vau01_022930</name>
</gene>
<dbReference type="Proteomes" id="UP000612585">
    <property type="component" value="Unassembled WGS sequence"/>
</dbReference>
<organism evidence="2 3">
    <name type="scientific">Virgisporangium aurantiacum</name>
    <dbReference type="NCBI Taxonomy" id="175570"/>
    <lineage>
        <taxon>Bacteria</taxon>
        <taxon>Bacillati</taxon>
        <taxon>Actinomycetota</taxon>
        <taxon>Actinomycetes</taxon>
        <taxon>Micromonosporales</taxon>
        <taxon>Micromonosporaceae</taxon>
        <taxon>Virgisporangium</taxon>
    </lineage>
</organism>
<dbReference type="InterPro" id="IPR037523">
    <property type="entry name" value="VOC_core"/>
</dbReference>
<keyword evidence="3" id="KW-1185">Reference proteome</keyword>
<dbReference type="PROSITE" id="PS51819">
    <property type="entry name" value="VOC"/>
    <property type="match status" value="1"/>
</dbReference>
<evidence type="ECO:0000313" key="2">
    <source>
        <dbReference type="EMBL" id="GIJ54777.1"/>
    </source>
</evidence>
<dbReference type="RefSeq" id="WP_203990389.1">
    <property type="nucleotide sequence ID" value="NZ_BOPG01000012.1"/>
</dbReference>
<dbReference type="PANTHER" id="PTHR35908">
    <property type="entry name" value="HYPOTHETICAL FUSION PROTEIN"/>
    <property type="match status" value="1"/>
</dbReference>